<dbReference type="GO" id="GO:0016740">
    <property type="term" value="F:transferase activity"/>
    <property type="evidence" value="ECO:0007669"/>
    <property type="project" value="UniProtKB-KW"/>
</dbReference>
<dbReference type="SUPFAM" id="SSF56112">
    <property type="entry name" value="Protein kinase-like (PK-like)"/>
    <property type="match status" value="1"/>
</dbReference>
<dbReference type="InterPro" id="IPR011009">
    <property type="entry name" value="Kinase-like_dom_sf"/>
</dbReference>
<keyword evidence="3" id="KW-0808">Transferase</keyword>
<gene>
    <name evidence="3" type="ORF">EXU32_11170</name>
</gene>
<feature type="compositionally biased region" description="Low complexity" evidence="1">
    <location>
        <begin position="440"/>
        <end position="461"/>
    </location>
</feature>
<name>A0A4P6MXL8_9MICO</name>
<accession>A0A4P6MXL8</accession>
<organism evidence="3 4">
    <name type="scientific">Janibacter limosus</name>
    <dbReference type="NCBI Taxonomy" id="53458"/>
    <lineage>
        <taxon>Bacteria</taxon>
        <taxon>Bacillati</taxon>
        <taxon>Actinomycetota</taxon>
        <taxon>Actinomycetes</taxon>
        <taxon>Micrococcales</taxon>
        <taxon>Intrasporangiaceae</taxon>
        <taxon>Janibacter</taxon>
    </lineage>
</organism>
<protein>
    <submittedName>
        <fullName evidence="3">2'-phosphotransferase</fullName>
    </submittedName>
</protein>
<dbReference type="Gene3D" id="3.30.200.20">
    <property type="entry name" value="Phosphorylase Kinase, domain 1"/>
    <property type="match status" value="1"/>
</dbReference>
<evidence type="ECO:0000256" key="1">
    <source>
        <dbReference type="SAM" id="MobiDB-lite"/>
    </source>
</evidence>
<dbReference type="KEGG" id="jli:EXU32_11170"/>
<feature type="domain" description="Aminoglycoside phosphotransferase" evidence="2">
    <location>
        <begin position="35"/>
        <end position="259"/>
    </location>
</feature>
<evidence type="ECO:0000259" key="2">
    <source>
        <dbReference type="Pfam" id="PF01636"/>
    </source>
</evidence>
<dbReference type="InterPro" id="IPR002575">
    <property type="entry name" value="Aminoglycoside_PTrfase"/>
</dbReference>
<dbReference type="OrthoDB" id="3239865at2"/>
<evidence type="ECO:0000313" key="4">
    <source>
        <dbReference type="Proteomes" id="UP000290408"/>
    </source>
</evidence>
<evidence type="ECO:0000313" key="3">
    <source>
        <dbReference type="EMBL" id="QBF46757.1"/>
    </source>
</evidence>
<dbReference type="Proteomes" id="UP000290408">
    <property type="component" value="Chromosome"/>
</dbReference>
<proteinExistence type="predicted"/>
<sequence>MTSRGPLALAALASAAVPGLDPSSVEGVVGSGPSRSFEVAFVQDHEHRRWVIRCPRTPAASARLEQSAALLALLTRRLTMPVPVVKGWVALPEGGRAAVHAYLTGRAIDLASIAPGSSLAVGLGRALAHLHNLDRRIYEEAGVPVYEAEAYRTRRLAELDRAAATGRVPTGLLTRWEHTLEDVSLWRFTTTPTHGGIGSSTILATPDDGEDPDVKSLLGWESAQVADPADDLAALVGELHPDSLDTVLEAYAHARSDRPDQHLQERARLVHQMQLVRTMMSAVAAGDDEGAEEHARQLRRLDDRLAREDEEHAAAAKRVVRPAAPAAGAASDTPPEAAADADKGSSVEAVEAPSRDADATDSSPRDAASGADQTAGGEGHTVAGQDQTLAADGDEEAAVEVEATGAPTPVEVPASNTSHAAPKDSDAGPASASGDTMTRASDSATTDLTSSSDGSPTTDTAPVPHLVRDHETAEIVPLTGDEGDDVLPPSPRR</sequence>
<dbReference type="RefSeq" id="WP_130629975.1">
    <property type="nucleotide sequence ID" value="NZ_CP036164.1"/>
</dbReference>
<feature type="compositionally biased region" description="Low complexity" evidence="1">
    <location>
        <begin position="321"/>
        <end position="330"/>
    </location>
</feature>
<keyword evidence="4" id="KW-1185">Reference proteome</keyword>
<dbReference type="Pfam" id="PF01636">
    <property type="entry name" value="APH"/>
    <property type="match status" value="1"/>
</dbReference>
<dbReference type="Gene3D" id="3.90.1200.10">
    <property type="match status" value="1"/>
</dbReference>
<dbReference type="EMBL" id="CP036164">
    <property type="protein sequence ID" value="QBF46757.1"/>
    <property type="molecule type" value="Genomic_DNA"/>
</dbReference>
<dbReference type="AlphaFoldDB" id="A0A4P6MXL8"/>
<feature type="region of interest" description="Disordered" evidence="1">
    <location>
        <begin position="309"/>
        <end position="493"/>
    </location>
</feature>
<reference evidence="3 4" key="1">
    <citation type="submission" date="2019-02" db="EMBL/GenBank/DDBJ databases">
        <title>Genomic data mining of an Antarctic deep-sea actinobacterium, Janibacterlimosus P3-3-X1.</title>
        <authorList>
            <person name="Liao L."/>
            <person name="Chen B."/>
        </authorList>
    </citation>
    <scope>NUCLEOTIDE SEQUENCE [LARGE SCALE GENOMIC DNA]</scope>
    <source>
        <strain evidence="3 4">P3-3-X1</strain>
    </source>
</reference>